<dbReference type="SUPFAM" id="SSF81340">
    <property type="entry name" value="Clc chloride channel"/>
    <property type="match status" value="1"/>
</dbReference>
<dbReference type="InterPro" id="IPR001807">
    <property type="entry name" value="ClC"/>
</dbReference>
<feature type="transmembrane region" description="Helical" evidence="10">
    <location>
        <begin position="167"/>
        <end position="191"/>
    </location>
</feature>
<evidence type="ECO:0000256" key="7">
    <source>
        <dbReference type="ARBA" id="ARBA00023173"/>
    </source>
</evidence>
<keyword evidence="8" id="KW-0868">Chloride</keyword>
<dbReference type="CDD" id="cd01034">
    <property type="entry name" value="EriC_like"/>
    <property type="match status" value="1"/>
</dbReference>
<comment type="subcellular location">
    <subcellularLocation>
        <location evidence="1">Membrane</location>
        <topology evidence="1">Multi-pass membrane protein</topology>
    </subcellularLocation>
</comment>
<dbReference type="InterPro" id="IPR014743">
    <property type="entry name" value="Cl-channel_core"/>
</dbReference>
<feature type="transmembrane region" description="Helical" evidence="10">
    <location>
        <begin position="321"/>
        <end position="346"/>
    </location>
</feature>
<dbReference type="PANTHER" id="PTHR43427:SF6">
    <property type="entry name" value="CHLORIDE CHANNEL PROTEIN CLC-E"/>
    <property type="match status" value="1"/>
</dbReference>
<evidence type="ECO:0000256" key="3">
    <source>
        <dbReference type="ARBA" id="ARBA00022692"/>
    </source>
</evidence>
<dbReference type="GO" id="GO:0005254">
    <property type="term" value="F:chloride channel activity"/>
    <property type="evidence" value="ECO:0007669"/>
    <property type="project" value="UniProtKB-KW"/>
</dbReference>
<organism evidence="11 12">
    <name type="scientific">Phyllobacterium myrsinacearum</name>
    <dbReference type="NCBI Taxonomy" id="28101"/>
    <lineage>
        <taxon>Bacteria</taxon>
        <taxon>Pseudomonadati</taxon>
        <taxon>Pseudomonadota</taxon>
        <taxon>Alphaproteobacteria</taxon>
        <taxon>Hyphomicrobiales</taxon>
        <taxon>Phyllobacteriaceae</taxon>
        <taxon>Phyllobacterium</taxon>
    </lineage>
</organism>
<feature type="transmembrane region" description="Helical" evidence="10">
    <location>
        <begin position="203"/>
        <end position="228"/>
    </location>
</feature>
<evidence type="ECO:0000256" key="5">
    <source>
        <dbReference type="ARBA" id="ARBA00023065"/>
    </source>
</evidence>
<evidence type="ECO:0000313" key="11">
    <source>
        <dbReference type="EMBL" id="PRD50031.1"/>
    </source>
</evidence>
<evidence type="ECO:0000256" key="10">
    <source>
        <dbReference type="SAM" id="Phobius"/>
    </source>
</evidence>
<evidence type="ECO:0000256" key="6">
    <source>
        <dbReference type="ARBA" id="ARBA00023136"/>
    </source>
</evidence>
<name>A0A2S9JBE2_9HYPH</name>
<evidence type="ECO:0000256" key="2">
    <source>
        <dbReference type="ARBA" id="ARBA00022448"/>
    </source>
</evidence>
<keyword evidence="6 10" id="KW-0472">Membrane</keyword>
<proteinExistence type="predicted"/>
<keyword evidence="9" id="KW-0407">Ion channel</keyword>
<dbReference type="AlphaFoldDB" id="A0A2S9JBE2"/>
<evidence type="ECO:0000256" key="4">
    <source>
        <dbReference type="ARBA" id="ARBA00022989"/>
    </source>
</evidence>
<evidence type="ECO:0000256" key="1">
    <source>
        <dbReference type="ARBA" id="ARBA00004141"/>
    </source>
</evidence>
<feature type="transmembrane region" description="Helical" evidence="10">
    <location>
        <begin position="240"/>
        <end position="260"/>
    </location>
</feature>
<keyword evidence="12" id="KW-1185">Reference proteome</keyword>
<keyword evidence="3 10" id="KW-0812">Transmembrane</keyword>
<feature type="transmembrane region" description="Helical" evidence="10">
    <location>
        <begin position="358"/>
        <end position="382"/>
    </location>
</feature>
<evidence type="ECO:0000313" key="12">
    <source>
        <dbReference type="Proteomes" id="UP000238563"/>
    </source>
</evidence>
<dbReference type="Proteomes" id="UP000238563">
    <property type="component" value="Unassembled WGS sequence"/>
</dbReference>
<accession>A0A2S9JBE2</accession>
<dbReference type="Pfam" id="PF00654">
    <property type="entry name" value="Voltage_CLC"/>
    <property type="match status" value="1"/>
</dbReference>
<evidence type="ECO:0000256" key="9">
    <source>
        <dbReference type="ARBA" id="ARBA00023303"/>
    </source>
</evidence>
<dbReference type="GO" id="GO:0034707">
    <property type="term" value="C:chloride channel complex"/>
    <property type="evidence" value="ECO:0007669"/>
    <property type="project" value="UniProtKB-KW"/>
</dbReference>
<keyword evidence="4 10" id="KW-1133">Transmembrane helix</keyword>
<dbReference type="RefSeq" id="WP_105736835.1">
    <property type="nucleotide sequence ID" value="NZ_PVBT01000008.1"/>
</dbReference>
<sequence>MVRPIYRKVSFLRRSRAMWGNTRVWRPRLVFWAGALAIGVVSVLFAKLADIAQETFHGVTGTSGWTTFLPLIITPLGFIFCAYMAYSFFPNAQGSGIPQAIAARHLNDHEDRVRLLSLRMVFGKILLTVVGLFSGASIGREGPTVQVGASLMLQVARWGGMAQARGLILAGSAAGIAAAFNTPLAGIVFAIEEMGRSYEARTNGLVLTAVILSGLAAIGLVGNYTYFGASAAAATGFSDWLLVILCGVGGGAFGACFSAGAVRALRRIKRWTAPDPFRRTLLLAAVCGFAVALIGVASGGTTFGTGYEQARGAVEGHALPWYFFLEKLLASFLSMVSGIPGGIFAPSLSVGASFGSSVGLLTGSNIGLAAVLGMAGYFAGVVQAPMTAFVIILEMTGSHDSVIALMCTSMLGYGTARIISHEPLYHALSRVFIADTIRRKRAEAASAVPEQDQTSN</sequence>
<reference evidence="11 12" key="1">
    <citation type="submission" date="2018-02" db="EMBL/GenBank/DDBJ databases">
        <title>The draft genome of Phyllobacterium myrsinacearum DSM5892.</title>
        <authorList>
            <person name="Li L."/>
            <person name="Liu L."/>
            <person name="Zhang X."/>
            <person name="Wang T."/>
        </authorList>
    </citation>
    <scope>NUCLEOTIDE SEQUENCE [LARGE SCALE GENOMIC DNA]</scope>
    <source>
        <strain evidence="11 12">DSM 5892</strain>
    </source>
</reference>
<dbReference type="Gene3D" id="1.10.3080.10">
    <property type="entry name" value="Clc chloride channel"/>
    <property type="match status" value="1"/>
</dbReference>
<feature type="transmembrane region" description="Helical" evidence="10">
    <location>
        <begin position="281"/>
        <end position="301"/>
    </location>
</feature>
<keyword evidence="7" id="KW-0869">Chloride channel</keyword>
<dbReference type="InterPro" id="IPR050368">
    <property type="entry name" value="ClC-type_chloride_channel"/>
</dbReference>
<dbReference type="OrthoDB" id="9767361at2"/>
<keyword evidence="5" id="KW-0406">Ion transport</keyword>
<gene>
    <name evidence="11" type="ORF">C5750_22085</name>
</gene>
<dbReference type="PANTHER" id="PTHR43427">
    <property type="entry name" value="CHLORIDE CHANNEL PROTEIN CLC-E"/>
    <property type="match status" value="1"/>
</dbReference>
<dbReference type="EMBL" id="PVBT01000008">
    <property type="protein sequence ID" value="PRD50031.1"/>
    <property type="molecule type" value="Genomic_DNA"/>
</dbReference>
<evidence type="ECO:0000256" key="8">
    <source>
        <dbReference type="ARBA" id="ARBA00023214"/>
    </source>
</evidence>
<protein>
    <submittedName>
        <fullName evidence="11">Chloride channel protein</fullName>
    </submittedName>
</protein>
<comment type="caution">
    <text evidence="11">The sequence shown here is derived from an EMBL/GenBank/DDBJ whole genome shotgun (WGS) entry which is preliminary data.</text>
</comment>
<feature type="transmembrane region" description="Helical" evidence="10">
    <location>
        <begin position="69"/>
        <end position="89"/>
    </location>
</feature>
<dbReference type="PRINTS" id="PR00762">
    <property type="entry name" value="CLCHANNEL"/>
</dbReference>
<keyword evidence="2" id="KW-0813">Transport</keyword>
<feature type="transmembrane region" description="Helical" evidence="10">
    <location>
        <begin position="121"/>
        <end position="139"/>
    </location>
</feature>